<dbReference type="Proteomes" id="UP000265520">
    <property type="component" value="Unassembled WGS sequence"/>
</dbReference>
<feature type="non-terminal residue" evidence="1">
    <location>
        <position position="1"/>
    </location>
</feature>
<evidence type="ECO:0000313" key="1">
    <source>
        <dbReference type="EMBL" id="MCI66553.1"/>
    </source>
</evidence>
<sequence>PSRSQWYPDSGATHDVMHSPDYFTDSVSLPGSDHVMLGNEQGLPITSIGSAQFISPLT</sequence>
<organism evidence="1 2">
    <name type="scientific">Trifolium medium</name>
    <dbReference type="NCBI Taxonomy" id="97028"/>
    <lineage>
        <taxon>Eukaryota</taxon>
        <taxon>Viridiplantae</taxon>
        <taxon>Streptophyta</taxon>
        <taxon>Embryophyta</taxon>
        <taxon>Tracheophyta</taxon>
        <taxon>Spermatophyta</taxon>
        <taxon>Magnoliopsida</taxon>
        <taxon>eudicotyledons</taxon>
        <taxon>Gunneridae</taxon>
        <taxon>Pentapetalae</taxon>
        <taxon>rosids</taxon>
        <taxon>fabids</taxon>
        <taxon>Fabales</taxon>
        <taxon>Fabaceae</taxon>
        <taxon>Papilionoideae</taxon>
        <taxon>50 kb inversion clade</taxon>
        <taxon>NPAAA clade</taxon>
        <taxon>Hologalegina</taxon>
        <taxon>IRL clade</taxon>
        <taxon>Trifolieae</taxon>
        <taxon>Trifolium</taxon>
    </lineage>
</organism>
<name>A0A392TZE0_9FABA</name>
<accession>A0A392TZE0</accession>
<evidence type="ECO:0000313" key="2">
    <source>
        <dbReference type="Proteomes" id="UP000265520"/>
    </source>
</evidence>
<keyword evidence="2" id="KW-1185">Reference proteome</keyword>
<dbReference type="AlphaFoldDB" id="A0A392TZE0"/>
<protein>
    <submittedName>
        <fullName evidence="1">Retrovirus-related pol polyprotein</fullName>
    </submittedName>
</protein>
<comment type="caution">
    <text evidence="1">The sequence shown here is derived from an EMBL/GenBank/DDBJ whole genome shotgun (WGS) entry which is preliminary data.</text>
</comment>
<proteinExistence type="predicted"/>
<dbReference type="EMBL" id="LXQA010697582">
    <property type="protein sequence ID" value="MCI66553.1"/>
    <property type="molecule type" value="Genomic_DNA"/>
</dbReference>
<feature type="non-terminal residue" evidence="1">
    <location>
        <position position="58"/>
    </location>
</feature>
<reference evidence="1 2" key="1">
    <citation type="journal article" date="2018" name="Front. Plant Sci.">
        <title>Red Clover (Trifolium pratense) and Zigzag Clover (T. medium) - A Picture of Genomic Similarities and Differences.</title>
        <authorList>
            <person name="Dluhosova J."/>
            <person name="Istvanek J."/>
            <person name="Nedelnik J."/>
            <person name="Repkova J."/>
        </authorList>
    </citation>
    <scope>NUCLEOTIDE SEQUENCE [LARGE SCALE GENOMIC DNA]</scope>
    <source>
        <strain evidence="2">cv. 10/8</strain>
        <tissue evidence="1">Leaf</tissue>
    </source>
</reference>